<organism evidence="1 2">
    <name type="scientific">Methylomusa anaerophila</name>
    <dbReference type="NCBI Taxonomy" id="1930071"/>
    <lineage>
        <taxon>Bacteria</taxon>
        <taxon>Bacillati</taxon>
        <taxon>Bacillota</taxon>
        <taxon>Negativicutes</taxon>
        <taxon>Selenomonadales</taxon>
        <taxon>Sporomusaceae</taxon>
        <taxon>Methylomusa</taxon>
    </lineage>
</organism>
<sequence length="235" mass="26514">MIDEKSILAVIPARGGSKGVPRKNIRMLAGKPLIAWTIAEALQSKYIDRLILSSEDEEIIEVAKQYGCEVPFQRPKEFAADDTPGIEPILHAVQALSKPYDYVLVLQPTSPLRTVGDIDGCIKHCFSHEASCCVSICEAKESPYWMFQLNETSTMSPLIRSNRQYMRRQDLPKTYLLNGALYLADVKQLIQTRSFVTDNTIGYIMPAERSVDIDNERDFQLCAEQLMASLGFQYL</sequence>
<dbReference type="GO" id="GO:0008781">
    <property type="term" value="F:N-acylneuraminate cytidylyltransferase activity"/>
    <property type="evidence" value="ECO:0007669"/>
    <property type="project" value="UniProtKB-EC"/>
</dbReference>
<dbReference type="KEGG" id="mana:MAMMFC1_02390"/>
<dbReference type="EC" id="2.7.7.43" evidence="1"/>
<dbReference type="CDD" id="cd02513">
    <property type="entry name" value="CMP-NeuAc_Synthase"/>
    <property type="match status" value="1"/>
</dbReference>
<dbReference type="OrthoDB" id="9805604at2"/>
<dbReference type="PANTHER" id="PTHR21485:SF6">
    <property type="entry name" value="N-ACYLNEURAMINATE CYTIDYLYLTRANSFERASE-RELATED"/>
    <property type="match status" value="1"/>
</dbReference>
<reference evidence="1 2" key="1">
    <citation type="journal article" date="2018" name="Int. J. Syst. Evol. Microbiol.">
        <title>Methylomusa anaerophila gen. nov., sp. nov., an anaerobic methanol-utilizing bacterium isolated from a microbial fuel cell.</title>
        <authorList>
            <person name="Amano N."/>
            <person name="Yamamuro A."/>
            <person name="Miyahara M."/>
            <person name="Kouzuma A."/>
            <person name="Abe T."/>
            <person name="Watanabe K."/>
        </authorList>
    </citation>
    <scope>NUCLEOTIDE SEQUENCE [LARGE SCALE GENOMIC DNA]</scope>
    <source>
        <strain evidence="1 2">MMFC1</strain>
    </source>
</reference>
<dbReference type="AlphaFoldDB" id="A0A348AKV8"/>
<evidence type="ECO:0000313" key="2">
    <source>
        <dbReference type="Proteomes" id="UP000276437"/>
    </source>
</evidence>
<keyword evidence="1" id="KW-0808">Transferase</keyword>
<proteinExistence type="predicted"/>
<protein>
    <submittedName>
        <fullName evidence="1">N-acylneuraminate cytidylyltransferase</fullName>
        <ecNumber evidence="1">2.7.7.43</ecNumber>
    </submittedName>
</protein>
<dbReference type="RefSeq" id="WP_126308694.1">
    <property type="nucleotide sequence ID" value="NZ_AP018449.1"/>
</dbReference>
<dbReference type="EMBL" id="AP018449">
    <property type="protein sequence ID" value="BBB91706.1"/>
    <property type="molecule type" value="Genomic_DNA"/>
</dbReference>
<dbReference type="Gene3D" id="3.90.550.10">
    <property type="entry name" value="Spore Coat Polysaccharide Biosynthesis Protein SpsA, Chain A"/>
    <property type="match status" value="1"/>
</dbReference>
<evidence type="ECO:0000313" key="1">
    <source>
        <dbReference type="EMBL" id="BBB91706.1"/>
    </source>
</evidence>
<dbReference type="Proteomes" id="UP000276437">
    <property type="component" value="Chromosome"/>
</dbReference>
<gene>
    <name evidence="1" type="primary">neuA</name>
    <name evidence="1" type="ORF">MAMMFC1_02390</name>
</gene>
<dbReference type="SUPFAM" id="SSF53448">
    <property type="entry name" value="Nucleotide-diphospho-sugar transferases"/>
    <property type="match status" value="1"/>
</dbReference>
<accession>A0A348AKV8</accession>
<dbReference type="InterPro" id="IPR029044">
    <property type="entry name" value="Nucleotide-diphossugar_trans"/>
</dbReference>
<dbReference type="Pfam" id="PF02348">
    <property type="entry name" value="CTP_transf_3"/>
    <property type="match status" value="1"/>
</dbReference>
<dbReference type="InterPro" id="IPR003329">
    <property type="entry name" value="Cytidylyl_trans"/>
</dbReference>
<keyword evidence="1" id="KW-0548">Nucleotidyltransferase</keyword>
<dbReference type="PANTHER" id="PTHR21485">
    <property type="entry name" value="HAD SUPERFAMILY MEMBERS CMAS AND KDSC"/>
    <property type="match status" value="1"/>
</dbReference>
<name>A0A348AKV8_9FIRM</name>
<dbReference type="InterPro" id="IPR050793">
    <property type="entry name" value="CMP-NeuNAc_synthase"/>
</dbReference>
<keyword evidence="2" id="KW-1185">Reference proteome</keyword>